<protein>
    <submittedName>
        <fullName evidence="2">Uncharacterized protein</fullName>
    </submittedName>
</protein>
<reference evidence="2 3" key="1">
    <citation type="journal article" date="2021" name="Elife">
        <title>Chloroplast acquisition without the gene transfer in kleptoplastic sea slugs, Plakobranchus ocellatus.</title>
        <authorList>
            <person name="Maeda T."/>
            <person name="Takahashi S."/>
            <person name="Yoshida T."/>
            <person name="Shimamura S."/>
            <person name="Takaki Y."/>
            <person name="Nagai Y."/>
            <person name="Toyoda A."/>
            <person name="Suzuki Y."/>
            <person name="Arimoto A."/>
            <person name="Ishii H."/>
            <person name="Satoh N."/>
            <person name="Nishiyama T."/>
            <person name="Hasebe M."/>
            <person name="Maruyama T."/>
            <person name="Minagawa J."/>
            <person name="Obokata J."/>
            <person name="Shigenobu S."/>
        </authorList>
    </citation>
    <scope>NUCLEOTIDE SEQUENCE [LARGE SCALE GENOMIC DNA]</scope>
</reference>
<feature type="region of interest" description="Disordered" evidence="1">
    <location>
        <begin position="1"/>
        <end position="41"/>
    </location>
</feature>
<gene>
    <name evidence="2" type="ORF">PoB_000593500</name>
</gene>
<dbReference type="AlphaFoldDB" id="A0AAV3Y8I4"/>
<sequence>MEMGRPQSKNVRQQVDKNNNRMSISSGKEVERQTANKMEGQLCTTERTALAQVRNREQYRLETEGYILQWMGTTL</sequence>
<name>A0AAV3Y8I4_9GAST</name>
<keyword evidence="3" id="KW-1185">Reference proteome</keyword>
<dbReference type="EMBL" id="BLXT01000663">
    <property type="protein sequence ID" value="GFN79429.1"/>
    <property type="molecule type" value="Genomic_DNA"/>
</dbReference>
<comment type="caution">
    <text evidence="2">The sequence shown here is derived from an EMBL/GenBank/DDBJ whole genome shotgun (WGS) entry which is preliminary data.</text>
</comment>
<dbReference type="Proteomes" id="UP000735302">
    <property type="component" value="Unassembled WGS sequence"/>
</dbReference>
<organism evidence="2 3">
    <name type="scientific">Plakobranchus ocellatus</name>
    <dbReference type="NCBI Taxonomy" id="259542"/>
    <lineage>
        <taxon>Eukaryota</taxon>
        <taxon>Metazoa</taxon>
        <taxon>Spiralia</taxon>
        <taxon>Lophotrochozoa</taxon>
        <taxon>Mollusca</taxon>
        <taxon>Gastropoda</taxon>
        <taxon>Heterobranchia</taxon>
        <taxon>Euthyneura</taxon>
        <taxon>Panpulmonata</taxon>
        <taxon>Sacoglossa</taxon>
        <taxon>Placobranchoidea</taxon>
        <taxon>Plakobranchidae</taxon>
        <taxon>Plakobranchus</taxon>
    </lineage>
</organism>
<accession>A0AAV3Y8I4</accession>
<proteinExistence type="predicted"/>
<evidence type="ECO:0000313" key="2">
    <source>
        <dbReference type="EMBL" id="GFN79429.1"/>
    </source>
</evidence>
<evidence type="ECO:0000256" key="1">
    <source>
        <dbReference type="SAM" id="MobiDB-lite"/>
    </source>
</evidence>
<evidence type="ECO:0000313" key="3">
    <source>
        <dbReference type="Proteomes" id="UP000735302"/>
    </source>
</evidence>